<evidence type="ECO:0000256" key="1">
    <source>
        <dbReference type="SAM" id="Phobius"/>
    </source>
</evidence>
<keyword evidence="1" id="KW-0812">Transmembrane</keyword>
<proteinExistence type="predicted"/>
<dbReference type="EMBL" id="FNUS01000005">
    <property type="protein sequence ID" value="SEG38537.1"/>
    <property type="molecule type" value="Genomic_DNA"/>
</dbReference>
<dbReference type="AlphaFoldDB" id="A0A1H5ZS89"/>
<dbReference type="Proteomes" id="UP000236738">
    <property type="component" value="Unassembled WGS sequence"/>
</dbReference>
<evidence type="ECO:0000313" key="2">
    <source>
        <dbReference type="EMBL" id="SEG38537.1"/>
    </source>
</evidence>
<keyword evidence="1" id="KW-1133">Transmembrane helix</keyword>
<gene>
    <name evidence="2" type="ORF">SAMN05421847_2145</name>
</gene>
<protein>
    <submittedName>
        <fullName evidence="2">Uncharacterized protein</fullName>
    </submittedName>
</protein>
<organism evidence="2 3">
    <name type="scientific">Halpernia humi</name>
    <dbReference type="NCBI Taxonomy" id="493375"/>
    <lineage>
        <taxon>Bacteria</taxon>
        <taxon>Pseudomonadati</taxon>
        <taxon>Bacteroidota</taxon>
        <taxon>Flavobacteriia</taxon>
        <taxon>Flavobacteriales</taxon>
        <taxon>Weeksellaceae</taxon>
        <taxon>Chryseobacterium group</taxon>
        <taxon>Halpernia</taxon>
    </lineage>
</organism>
<evidence type="ECO:0000313" key="3">
    <source>
        <dbReference type="Proteomes" id="UP000236738"/>
    </source>
</evidence>
<name>A0A1H5ZS89_9FLAO</name>
<reference evidence="3" key="1">
    <citation type="submission" date="2016-10" db="EMBL/GenBank/DDBJ databases">
        <authorList>
            <person name="Varghese N."/>
            <person name="Submissions S."/>
        </authorList>
    </citation>
    <scope>NUCLEOTIDE SEQUENCE [LARGE SCALE GENOMIC DNA]</scope>
    <source>
        <strain evidence="3">DSM 21580</strain>
    </source>
</reference>
<feature type="transmembrane region" description="Helical" evidence="1">
    <location>
        <begin position="25"/>
        <end position="44"/>
    </location>
</feature>
<feature type="transmembrane region" description="Helical" evidence="1">
    <location>
        <begin position="56"/>
        <end position="75"/>
    </location>
</feature>
<sequence>MVQNGDIFTFRFTLSDDVKTSESTINIGFFGFFVYILSLTFSLGGHKFKEFEKGKYETYSFIISIIIYLLIFSNVKNCKG</sequence>
<keyword evidence="3" id="KW-1185">Reference proteome</keyword>
<keyword evidence="1" id="KW-0472">Membrane</keyword>
<accession>A0A1H5ZS89</accession>